<dbReference type="GO" id="GO:0015171">
    <property type="term" value="F:amino acid transmembrane transporter activity"/>
    <property type="evidence" value="ECO:0007669"/>
    <property type="project" value="TreeGrafter"/>
</dbReference>
<keyword evidence="6 9" id="KW-1133">Transmembrane helix</keyword>
<feature type="transmembrane region" description="Helical" evidence="9">
    <location>
        <begin position="59"/>
        <end position="77"/>
    </location>
</feature>
<feature type="transmembrane region" description="Helical" evidence="9">
    <location>
        <begin position="493"/>
        <end position="514"/>
    </location>
</feature>
<evidence type="ECO:0000259" key="10">
    <source>
        <dbReference type="Pfam" id="PF00324"/>
    </source>
</evidence>
<feature type="transmembrane region" description="Helical" evidence="9">
    <location>
        <begin position="459"/>
        <end position="481"/>
    </location>
</feature>
<comment type="caution">
    <text evidence="11">The sequence shown here is derived from an EMBL/GenBank/DDBJ whole genome shotgun (WGS) entry which is preliminary data.</text>
</comment>
<name>A0A9P8PKN0_9ASCO</name>
<dbReference type="PANTHER" id="PTHR43341">
    <property type="entry name" value="AMINO ACID PERMEASE"/>
    <property type="match status" value="1"/>
</dbReference>
<accession>A0A9P8PKN0</accession>
<dbReference type="Pfam" id="PF00324">
    <property type="entry name" value="AA_permease"/>
    <property type="match status" value="1"/>
</dbReference>
<comment type="subcellular location">
    <subcellularLocation>
        <location evidence="1">Membrane</location>
        <topology evidence="1">Multi-pass membrane protein</topology>
    </subcellularLocation>
</comment>
<evidence type="ECO:0000256" key="4">
    <source>
        <dbReference type="ARBA" id="ARBA00022692"/>
    </source>
</evidence>
<keyword evidence="4 9" id="KW-0812">Transmembrane</keyword>
<keyword evidence="12" id="KW-1185">Reference proteome</keyword>
<evidence type="ECO:0000256" key="8">
    <source>
        <dbReference type="SAM" id="MobiDB-lite"/>
    </source>
</evidence>
<reference evidence="11" key="1">
    <citation type="journal article" date="2021" name="Open Biol.">
        <title>Shared evolutionary footprints suggest mitochondrial oxidative damage underlies multiple complex I losses in fungi.</title>
        <authorList>
            <person name="Schikora-Tamarit M.A."/>
            <person name="Marcet-Houben M."/>
            <person name="Nosek J."/>
            <person name="Gabaldon T."/>
        </authorList>
    </citation>
    <scope>NUCLEOTIDE SEQUENCE</scope>
    <source>
        <strain evidence="11">CBS6341</strain>
    </source>
</reference>
<sequence length="557" mass="62324">MSQKNYHDLEKIGDSSSQSNLNDSIEITKLPNIEDSVSIDEETEVHETQVKRALKARHISMIALGGTIGSGLFIGTSTPLSEAGPVNALIAYLFMGTIVYSVTQSLGEMATFIPVTSSFTVFSKRFLSPSLGAANGYMYWFSWVITFALEISVVGQIIEFWTYAVPLAAWISIFWVILVGANLFPVKYYGEVEFWVASIKVIAIIGFLIYGLCMVCGAGISGPIGFRYWRNPGAWGPGYLFPGTAKGRFLGWVSSLVNAAFTYQGTELTGITAGESKNPRKTVPKAINTVFFRILFFYILSLLFLGLLVPFNDPKLDLDTSYVASSPFIIAIENCGTPILPHIFNAVVLLTIISAGNSNVYVSSRILYSLSQNGLCFKIFNRTTKDGVPYVAVLFSGLFGALGYLAITDNGENAFNWLLNITAVAGLFAWLFISISHIRFMHALKWQGISRDDLPFKAYFMPYSAYYAAFFIIVIIFINGYECFVGSFDVTSFFTAYISVILFGVFWVFFIFWFKDWKLFLPVDQIDIDTDRRDIDKIVWEEEEPKNLWEKFWAIVA</sequence>
<organism evidence="11 12">
    <name type="scientific">Wickerhamomyces mucosus</name>
    <dbReference type="NCBI Taxonomy" id="1378264"/>
    <lineage>
        <taxon>Eukaryota</taxon>
        <taxon>Fungi</taxon>
        <taxon>Dikarya</taxon>
        <taxon>Ascomycota</taxon>
        <taxon>Saccharomycotina</taxon>
        <taxon>Saccharomycetes</taxon>
        <taxon>Phaffomycetales</taxon>
        <taxon>Wickerhamomycetaceae</taxon>
        <taxon>Wickerhamomyces</taxon>
    </lineage>
</organism>
<dbReference type="PANTHER" id="PTHR43341:SF4">
    <property type="entry name" value="ARGININE PERMEASE CAN1-RELATED"/>
    <property type="match status" value="1"/>
</dbReference>
<dbReference type="FunFam" id="1.20.1740.10:FF:000006">
    <property type="entry name" value="General amino acid permease"/>
    <property type="match status" value="1"/>
</dbReference>
<gene>
    <name evidence="11" type="ORF">WICMUC_003744</name>
</gene>
<evidence type="ECO:0000256" key="5">
    <source>
        <dbReference type="ARBA" id="ARBA00022970"/>
    </source>
</evidence>
<feature type="transmembrane region" description="Helical" evidence="9">
    <location>
        <begin position="167"/>
        <end position="189"/>
    </location>
</feature>
<feature type="transmembrane region" description="Helical" evidence="9">
    <location>
        <begin position="137"/>
        <end position="161"/>
    </location>
</feature>
<dbReference type="OrthoDB" id="3900342at2759"/>
<dbReference type="EMBL" id="JAEUBF010001028">
    <property type="protein sequence ID" value="KAH3673285.1"/>
    <property type="molecule type" value="Genomic_DNA"/>
</dbReference>
<keyword evidence="5" id="KW-0029">Amino-acid transport</keyword>
<feature type="domain" description="Amino acid permease/ SLC12A" evidence="10">
    <location>
        <begin position="58"/>
        <end position="521"/>
    </location>
</feature>
<dbReference type="InterPro" id="IPR004840">
    <property type="entry name" value="Amino_acid_permease_CS"/>
</dbReference>
<reference evidence="11" key="2">
    <citation type="submission" date="2021-01" db="EMBL/GenBank/DDBJ databases">
        <authorList>
            <person name="Schikora-Tamarit M.A."/>
        </authorList>
    </citation>
    <scope>NUCLEOTIDE SEQUENCE</scope>
    <source>
        <strain evidence="11">CBS6341</strain>
    </source>
</reference>
<evidence type="ECO:0000313" key="12">
    <source>
        <dbReference type="Proteomes" id="UP000769528"/>
    </source>
</evidence>
<evidence type="ECO:0000256" key="2">
    <source>
        <dbReference type="ARBA" id="ARBA00006983"/>
    </source>
</evidence>
<feature type="compositionally biased region" description="Basic and acidic residues" evidence="8">
    <location>
        <begin position="1"/>
        <end position="13"/>
    </location>
</feature>
<evidence type="ECO:0000256" key="7">
    <source>
        <dbReference type="ARBA" id="ARBA00023136"/>
    </source>
</evidence>
<proteinExistence type="inferred from homology"/>
<dbReference type="InterPro" id="IPR050524">
    <property type="entry name" value="APC_YAT"/>
</dbReference>
<evidence type="ECO:0000256" key="6">
    <source>
        <dbReference type="ARBA" id="ARBA00022989"/>
    </source>
</evidence>
<dbReference type="AlphaFoldDB" id="A0A9P8PKN0"/>
<dbReference type="PIRSF" id="PIRSF006060">
    <property type="entry name" value="AA_transporter"/>
    <property type="match status" value="1"/>
</dbReference>
<evidence type="ECO:0000313" key="11">
    <source>
        <dbReference type="EMBL" id="KAH3673285.1"/>
    </source>
</evidence>
<feature type="transmembrane region" description="Helical" evidence="9">
    <location>
        <begin position="417"/>
        <end position="438"/>
    </location>
</feature>
<comment type="similarity">
    <text evidence="2">Belongs to the amino acid-polyamine-organocation (APC) superfamily. YAT (TC 2.A.3.10) family.</text>
</comment>
<feature type="transmembrane region" description="Helical" evidence="9">
    <location>
        <begin position="387"/>
        <end position="405"/>
    </location>
</feature>
<protein>
    <recommendedName>
        <fullName evidence="10">Amino acid permease/ SLC12A domain-containing protein</fullName>
    </recommendedName>
</protein>
<feature type="region of interest" description="Disordered" evidence="8">
    <location>
        <begin position="1"/>
        <end position="20"/>
    </location>
</feature>
<evidence type="ECO:0000256" key="1">
    <source>
        <dbReference type="ARBA" id="ARBA00004141"/>
    </source>
</evidence>
<evidence type="ECO:0000256" key="3">
    <source>
        <dbReference type="ARBA" id="ARBA00022448"/>
    </source>
</evidence>
<dbReference type="InterPro" id="IPR004841">
    <property type="entry name" value="AA-permease/SLC12A_dom"/>
</dbReference>
<dbReference type="NCBIfam" id="TIGR00913">
    <property type="entry name" value="2A0310"/>
    <property type="match status" value="1"/>
</dbReference>
<dbReference type="Gene3D" id="1.20.1740.10">
    <property type="entry name" value="Amino acid/polyamine transporter I"/>
    <property type="match status" value="1"/>
</dbReference>
<dbReference type="PROSITE" id="PS00218">
    <property type="entry name" value="AMINO_ACID_PERMEASE_1"/>
    <property type="match status" value="1"/>
</dbReference>
<evidence type="ECO:0000256" key="9">
    <source>
        <dbReference type="SAM" id="Phobius"/>
    </source>
</evidence>
<feature type="transmembrane region" description="Helical" evidence="9">
    <location>
        <begin position="343"/>
        <end position="362"/>
    </location>
</feature>
<keyword evidence="3" id="KW-0813">Transport</keyword>
<feature type="transmembrane region" description="Helical" evidence="9">
    <location>
        <begin position="290"/>
        <end position="311"/>
    </location>
</feature>
<dbReference type="InterPro" id="IPR004762">
    <property type="entry name" value="Amino_acid_permease_fungi"/>
</dbReference>
<dbReference type="GO" id="GO:0016020">
    <property type="term" value="C:membrane"/>
    <property type="evidence" value="ECO:0007669"/>
    <property type="project" value="UniProtKB-SubCell"/>
</dbReference>
<feature type="transmembrane region" description="Helical" evidence="9">
    <location>
        <begin position="201"/>
        <end position="229"/>
    </location>
</feature>
<keyword evidence="7 9" id="KW-0472">Membrane</keyword>
<dbReference type="Proteomes" id="UP000769528">
    <property type="component" value="Unassembled WGS sequence"/>
</dbReference>